<dbReference type="InterPro" id="IPR020103">
    <property type="entry name" value="PsdUridine_synth_cat_dom_sf"/>
</dbReference>
<dbReference type="SUPFAM" id="SSF55120">
    <property type="entry name" value="Pseudouridine synthase"/>
    <property type="match status" value="1"/>
</dbReference>
<comment type="caution">
    <text evidence="9">The sequence shown here is derived from an EMBL/GenBank/DDBJ whole genome shotgun (WGS) entry which is preliminary data.</text>
</comment>
<dbReference type="Gene3D" id="3.30.70.660">
    <property type="entry name" value="Pseudouridine synthase I, catalytic domain, C-terminal subdomain"/>
    <property type="match status" value="1"/>
</dbReference>
<dbReference type="InterPro" id="IPR020095">
    <property type="entry name" value="PsdUridine_synth_TruA_C"/>
</dbReference>
<dbReference type="Pfam" id="PF01416">
    <property type="entry name" value="PseudoU_synth_1"/>
    <property type="match status" value="2"/>
</dbReference>
<dbReference type="RefSeq" id="WP_059139480.1">
    <property type="nucleotide sequence ID" value="NZ_LMBR01000218.1"/>
</dbReference>
<comment type="subunit">
    <text evidence="4">Homodimer.</text>
</comment>
<feature type="active site" description="Nucleophile" evidence="4 5">
    <location>
        <position position="53"/>
    </location>
</feature>
<keyword evidence="2 4" id="KW-0819">tRNA processing</keyword>
<gene>
    <name evidence="4" type="primary">truA</name>
    <name evidence="9" type="ORF">ASB62_08545</name>
</gene>
<dbReference type="GO" id="GO:0031119">
    <property type="term" value="P:tRNA pseudouridine synthesis"/>
    <property type="evidence" value="ECO:0007669"/>
    <property type="project" value="UniProtKB-UniRule"/>
</dbReference>
<dbReference type="OrthoDB" id="9811823at2"/>
<dbReference type="AlphaFoldDB" id="A0A117MJC9"/>
<feature type="domain" description="Pseudouridine synthase I TruA alpha/beta" evidence="8">
    <location>
        <begin position="9"/>
        <end position="104"/>
    </location>
</feature>
<feature type="binding site" evidence="4 6">
    <location>
        <position position="111"/>
    </location>
    <ligand>
        <name>substrate</name>
    </ligand>
</feature>
<proteinExistence type="inferred from homology"/>
<dbReference type="FunFam" id="3.30.70.580:FF:000001">
    <property type="entry name" value="tRNA pseudouridine synthase A"/>
    <property type="match status" value="1"/>
</dbReference>
<protein>
    <recommendedName>
        <fullName evidence="4">tRNA pseudouridine synthase A</fullName>
        <ecNumber evidence="4">5.4.99.12</ecNumber>
    </recommendedName>
    <alternativeName>
        <fullName evidence="4">tRNA pseudouridine(38-40) synthase</fullName>
    </alternativeName>
    <alternativeName>
        <fullName evidence="4">tRNA pseudouridylate synthase I</fullName>
    </alternativeName>
    <alternativeName>
        <fullName evidence="4">tRNA-uridine isomerase I</fullName>
    </alternativeName>
</protein>
<name>A0A117MJC9_CHLLI</name>
<evidence type="ECO:0000256" key="1">
    <source>
        <dbReference type="ARBA" id="ARBA00009375"/>
    </source>
</evidence>
<evidence type="ECO:0000313" key="9">
    <source>
        <dbReference type="EMBL" id="KUL20712.1"/>
    </source>
</evidence>
<evidence type="ECO:0000256" key="3">
    <source>
        <dbReference type="ARBA" id="ARBA00023235"/>
    </source>
</evidence>
<comment type="similarity">
    <text evidence="1 4 7">Belongs to the tRNA pseudouridine synthase TruA family.</text>
</comment>
<dbReference type="GO" id="GO:0003723">
    <property type="term" value="F:RNA binding"/>
    <property type="evidence" value="ECO:0007669"/>
    <property type="project" value="InterPro"/>
</dbReference>
<sequence length="243" mass="27601">MKNIRFDVEYDGSDFCGWQRQPGGIQTLQGELEAQLGRILQENISLTAAGRTDKGVHARLQVVNFMTGSAMELSKMAYALNSLLPDTVRVRNPQVVPLDFHARFSAKEREYRYFLLEEPSALRCRFTGCSKGSLDIDAMQDAAGLLFGEHDFLLLSKEPADKKNTVCLIKECEWRWENDAIVFRIRANRFLRSMVRYLVGVMIAVGKGRAVPEDLRMLLDEGLLTFPLFPAEPNGLFLWDVSY</sequence>
<dbReference type="EC" id="5.4.99.12" evidence="4"/>
<dbReference type="EMBL" id="LMBR01000218">
    <property type="protein sequence ID" value="KUL20712.1"/>
    <property type="molecule type" value="Genomic_DNA"/>
</dbReference>
<evidence type="ECO:0000256" key="2">
    <source>
        <dbReference type="ARBA" id="ARBA00022694"/>
    </source>
</evidence>
<evidence type="ECO:0000256" key="4">
    <source>
        <dbReference type="HAMAP-Rule" id="MF_00171"/>
    </source>
</evidence>
<dbReference type="HAMAP" id="MF_00171">
    <property type="entry name" value="TruA"/>
    <property type="match status" value="1"/>
</dbReference>
<dbReference type="InterPro" id="IPR020097">
    <property type="entry name" value="PsdUridine_synth_TruA_a/b_dom"/>
</dbReference>
<feature type="domain" description="Pseudouridine synthase I TruA alpha/beta" evidence="8">
    <location>
        <begin position="142"/>
        <end position="243"/>
    </location>
</feature>
<evidence type="ECO:0000256" key="7">
    <source>
        <dbReference type="RuleBase" id="RU003792"/>
    </source>
</evidence>
<evidence type="ECO:0000256" key="6">
    <source>
        <dbReference type="PIRSR" id="PIRSR001430-2"/>
    </source>
</evidence>
<keyword evidence="3 4" id="KW-0413">Isomerase</keyword>
<evidence type="ECO:0000256" key="5">
    <source>
        <dbReference type="PIRSR" id="PIRSR001430-1"/>
    </source>
</evidence>
<dbReference type="CDD" id="cd02570">
    <property type="entry name" value="PseudoU_synth_EcTruA"/>
    <property type="match status" value="1"/>
</dbReference>
<dbReference type="Gene3D" id="3.30.70.580">
    <property type="entry name" value="Pseudouridine synthase I, catalytic domain, N-terminal subdomain"/>
    <property type="match status" value="1"/>
</dbReference>
<dbReference type="Proteomes" id="UP000053937">
    <property type="component" value="Unassembled WGS sequence"/>
</dbReference>
<dbReference type="PANTHER" id="PTHR11142">
    <property type="entry name" value="PSEUDOURIDYLATE SYNTHASE"/>
    <property type="match status" value="1"/>
</dbReference>
<keyword evidence="10" id="KW-1185">Reference proteome</keyword>
<dbReference type="NCBIfam" id="TIGR00071">
    <property type="entry name" value="hisT_truA"/>
    <property type="match status" value="1"/>
</dbReference>
<dbReference type="InterPro" id="IPR020094">
    <property type="entry name" value="TruA/RsuA/RluB/E/F_N"/>
</dbReference>
<evidence type="ECO:0000259" key="8">
    <source>
        <dbReference type="Pfam" id="PF01416"/>
    </source>
</evidence>
<evidence type="ECO:0000313" key="10">
    <source>
        <dbReference type="Proteomes" id="UP000053937"/>
    </source>
</evidence>
<comment type="function">
    <text evidence="4">Formation of pseudouridine at positions 38, 39 and 40 in the anticodon stem and loop of transfer RNAs.</text>
</comment>
<organism evidence="9 10">
    <name type="scientific">Chlorobium limicola</name>
    <dbReference type="NCBI Taxonomy" id="1092"/>
    <lineage>
        <taxon>Bacteria</taxon>
        <taxon>Pseudomonadati</taxon>
        <taxon>Chlorobiota</taxon>
        <taxon>Chlorobiia</taxon>
        <taxon>Chlorobiales</taxon>
        <taxon>Chlorobiaceae</taxon>
        <taxon>Chlorobium/Pelodictyon group</taxon>
        <taxon>Chlorobium</taxon>
    </lineage>
</organism>
<comment type="catalytic activity">
    <reaction evidence="4 7">
        <text>uridine(38/39/40) in tRNA = pseudouridine(38/39/40) in tRNA</text>
        <dbReference type="Rhea" id="RHEA:22376"/>
        <dbReference type="Rhea" id="RHEA-COMP:10085"/>
        <dbReference type="Rhea" id="RHEA-COMP:10087"/>
        <dbReference type="ChEBI" id="CHEBI:65314"/>
        <dbReference type="ChEBI" id="CHEBI:65315"/>
        <dbReference type="EC" id="5.4.99.12"/>
    </reaction>
</comment>
<dbReference type="InterPro" id="IPR001406">
    <property type="entry name" value="PsdUridine_synth_TruA"/>
</dbReference>
<dbReference type="PANTHER" id="PTHR11142:SF0">
    <property type="entry name" value="TRNA PSEUDOURIDINE SYNTHASE-LIKE 1"/>
    <property type="match status" value="1"/>
</dbReference>
<comment type="caution">
    <text evidence="4">Lacks conserved residue(s) required for the propagation of feature annotation.</text>
</comment>
<dbReference type="GO" id="GO:0160147">
    <property type="term" value="F:tRNA pseudouridine(38-40) synthase activity"/>
    <property type="evidence" value="ECO:0007669"/>
    <property type="project" value="UniProtKB-EC"/>
</dbReference>
<dbReference type="PIRSF" id="PIRSF001430">
    <property type="entry name" value="tRNA_psdUrid_synth"/>
    <property type="match status" value="1"/>
</dbReference>
<reference evidence="9 10" key="1">
    <citation type="submission" date="2015-10" db="EMBL/GenBank/DDBJ databases">
        <title>Draft Genome Sequence of Chlorobium limicola strain Frasassi Growing under Artificial Lighting in the Frasassi Cave System.</title>
        <authorList>
            <person name="Mansor M."/>
            <person name="Macalady J."/>
        </authorList>
    </citation>
    <scope>NUCLEOTIDE SEQUENCE [LARGE SCALE GENOMIC DNA]</scope>
    <source>
        <strain evidence="9 10">Frasassi</strain>
    </source>
</reference>
<accession>A0A117MJC9</accession>